<dbReference type="NCBIfam" id="TIGR01615">
    <property type="entry name" value="A_thal_3542"/>
    <property type="match status" value="1"/>
</dbReference>
<evidence type="ECO:0000313" key="2">
    <source>
        <dbReference type="EMBL" id="KAF5943571.1"/>
    </source>
</evidence>
<sequence length="300" mass="33761">MAARYKRVAEAFDEVARARLCESSGSEYSPPETAVDLSDLVKSFMERESGGGERENEEGDGENGFERESYCCDSELKESLIGLLGCDDDDELKRNIGVEIEEAYRVVGNGSSPEFKRRLMKRLRERGFDAGLCKSKWEKVGRLPSGSYEYIDVKLAETRYIIEFCLAREFEIARATESYTSLLELFPPIFVGKVEELKQVVKLMCNAAKDSMKSMNMPVPPWRRHEYVQAKWFGSYRRTINEVLIKKGSDTDVGSAKKRSVGFVALPTISHHCREGFGSRVGIKVGQLAMALNGTTNMLL</sequence>
<accession>A0A7J7GUF5</accession>
<proteinExistence type="predicted"/>
<feature type="region of interest" description="Disordered" evidence="1">
    <location>
        <begin position="46"/>
        <end position="65"/>
    </location>
</feature>
<evidence type="ECO:0008006" key="4">
    <source>
        <dbReference type="Google" id="ProtNLM"/>
    </source>
</evidence>
<dbReference type="Pfam" id="PF04720">
    <property type="entry name" value="PDDEXK_6"/>
    <property type="match status" value="1"/>
</dbReference>
<evidence type="ECO:0000313" key="3">
    <source>
        <dbReference type="Proteomes" id="UP000593564"/>
    </source>
</evidence>
<protein>
    <recommendedName>
        <fullName evidence="4">DUF506 family protein</fullName>
    </recommendedName>
</protein>
<dbReference type="PANTHER" id="PTHR31579">
    <property type="entry name" value="OS03G0796600 PROTEIN"/>
    <property type="match status" value="1"/>
</dbReference>
<dbReference type="Proteomes" id="UP000593564">
    <property type="component" value="Unassembled WGS sequence"/>
</dbReference>
<dbReference type="EMBL" id="JACBKZ010000008">
    <property type="protein sequence ID" value="KAF5943571.1"/>
    <property type="molecule type" value="Genomic_DNA"/>
</dbReference>
<comment type="caution">
    <text evidence="2">The sequence shown here is derived from an EMBL/GenBank/DDBJ whole genome shotgun (WGS) entry which is preliminary data.</text>
</comment>
<keyword evidence="3" id="KW-1185">Reference proteome</keyword>
<dbReference type="AlphaFoldDB" id="A0A7J7GUF5"/>
<name>A0A7J7GUF5_CAMSI</name>
<evidence type="ECO:0000256" key="1">
    <source>
        <dbReference type="SAM" id="MobiDB-lite"/>
    </source>
</evidence>
<dbReference type="InterPro" id="IPR006502">
    <property type="entry name" value="PDDEXK-like"/>
</dbReference>
<reference evidence="2 3" key="2">
    <citation type="submission" date="2020-07" db="EMBL/GenBank/DDBJ databases">
        <title>Genome assembly of wild tea tree DASZ reveals pedigree and selection history of tea varieties.</title>
        <authorList>
            <person name="Zhang W."/>
        </authorList>
    </citation>
    <scope>NUCLEOTIDE SEQUENCE [LARGE SCALE GENOMIC DNA]</scope>
    <source>
        <strain evidence="3">cv. G240</strain>
        <tissue evidence="2">Leaf</tissue>
    </source>
</reference>
<dbReference type="PANTHER" id="PTHR31579:SF42">
    <property type="entry name" value="DUF506 FAMILY PROTEIN (DUF506)"/>
    <property type="match status" value="1"/>
</dbReference>
<reference evidence="3" key="1">
    <citation type="journal article" date="2020" name="Nat. Commun.">
        <title>Genome assembly of wild tea tree DASZ reveals pedigree and selection history of tea varieties.</title>
        <authorList>
            <person name="Zhang W."/>
            <person name="Zhang Y."/>
            <person name="Qiu H."/>
            <person name="Guo Y."/>
            <person name="Wan H."/>
            <person name="Zhang X."/>
            <person name="Scossa F."/>
            <person name="Alseekh S."/>
            <person name="Zhang Q."/>
            <person name="Wang P."/>
            <person name="Xu L."/>
            <person name="Schmidt M.H."/>
            <person name="Jia X."/>
            <person name="Li D."/>
            <person name="Zhu A."/>
            <person name="Guo F."/>
            <person name="Chen W."/>
            <person name="Ni D."/>
            <person name="Usadel B."/>
            <person name="Fernie A.R."/>
            <person name="Wen W."/>
        </authorList>
    </citation>
    <scope>NUCLEOTIDE SEQUENCE [LARGE SCALE GENOMIC DNA]</scope>
    <source>
        <strain evidence="3">cv. G240</strain>
    </source>
</reference>
<gene>
    <name evidence="2" type="ORF">HYC85_017648</name>
</gene>
<organism evidence="2 3">
    <name type="scientific">Camellia sinensis</name>
    <name type="common">Tea plant</name>
    <name type="synonym">Thea sinensis</name>
    <dbReference type="NCBI Taxonomy" id="4442"/>
    <lineage>
        <taxon>Eukaryota</taxon>
        <taxon>Viridiplantae</taxon>
        <taxon>Streptophyta</taxon>
        <taxon>Embryophyta</taxon>
        <taxon>Tracheophyta</taxon>
        <taxon>Spermatophyta</taxon>
        <taxon>Magnoliopsida</taxon>
        <taxon>eudicotyledons</taxon>
        <taxon>Gunneridae</taxon>
        <taxon>Pentapetalae</taxon>
        <taxon>asterids</taxon>
        <taxon>Ericales</taxon>
        <taxon>Theaceae</taxon>
        <taxon>Camellia</taxon>
    </lineage>
</organism>